<reference evidence="1 2" key="1">
    <citation type="submission" date="2014-07" db="EMBL/GenBank/DDBJ databases">
        <title>Draft genome sequence of Thalassospira profundimaris 35.</title>
        <authorList>
            <person name="Lai Q."/>
            <person name="Shao Z."/>
        </authorList>
    </citation>
    <scope>NUCLEOTIDE SEQUENCE [LARGE SCALE GENOMIC DNA]</scope>
    <source>
        <strain evidence="1 2">35</strain>
    </source>
</reference>
<evidence type="ECO:0000313" key="1">
    <source>
        <dbReference type="EMBL" id="RCK35050.1"/>
    </source>
</evidence>
<dbReference type="OrthoDB" id="7364419at2"/>
<comment type="caution">
    <text evidence="1">The sequence shown here is derived from an EMBL/GenBank/DDBJ whole genome shotgun (WGS) entry which is preliminary data.</text>
</comment>
<dbReference type="RefSeq" id="WP_114103103.1">
    <property type="nucleotide sequence ID" value="NZ_JPWF01000009.1"/>
</dbReference>
<dbReference type="Proteomes" id="UP000253226">
    <property type="component" value="Unassembled WGS sequence"/>
</dbReference>
<accession>A0A367W6L2</accession>
<dbReference type="AlphaFoldDB" id="A0A367W6L2"/>
<protein>
    <recommendedName>
        <fullName evidence="3">Cupin 2 conserved barrel domain-containing protein</fullName>
    </recommendedName>
</protein>
<evidence type="ECO:0000313" key="2">
    <source>
        <dbReference type="Proteomes" id="UP000253226"/>
    </source>
</evidence>
<organism evidence="1 2">
    <name type="scientific">Thalassospira profundimaris</name>
    <dbReference type="NCBI Taxonomy" id="502049"/>
    <lineage>
        <taxon>Bacteria</taxon>
        <taxon>Pseudomonadati</taxon>
        <taxon>Pseudomonadota</taxon>
        <taxon>Alphaproteobacteria</taxon>
        <taxon>Rhodospirillales</taxon>
        <taxon>Thalassospiraceae</taxon>
        <taxon>Thalassospira</taxon>
    </lineage>
</organism>
<proteinExistence type="predicted"/>
<dbReference type="EMBL" id="JPWF01000009">
    <property type="protein sequence ID" value="RCK35050.1"/>
    <property type="molecule type" value="Genomic_DNA"/>
</dbReference>
<evidence type="ECO:0008006" key="3">
    <source>
        <dbReference type="Google" id="ProtNLM"/>
    </source>
</evidence>
<gene>
    <name evidence="1" type="ORF">TH19_15155</name>
</gene>
<sequence length="122" mass="12979">MTHLENATAAAYGNETLLGCGSVSSVTLREMSLKGPCVVSGVQNLYAEELVFVMSGAVDIFEVDGEHVAFEDNFVSILQGQRYHLHVTSPGTAKIVTATVPAFLEAEKVAAAKAHLKKLTTQ</sequence>
<name>A0A367W6L2_9PROT</name>